<evidence type="ECO:0000313" key="1">
    <source>
        <dbReference type="EMBL" id="KHE90675.1"/>
    </source>
</evidence>
<proteinExistence type="predicted"/>
<dbReference type="eggNOG" id="COG3344">
    <property type="taxonomic scope" value="Bacteria"/>
</dbReference>
<name>A0A0B0EJ01_9BACT</name>
<dbReference type="AlphaFoldDB" id="A0A0B0EJ01"/>
<accession>A0A0B0EJ01</accession>
<evidence type="ECO:0008006" key="3">
    <source>
        <dbReference type="Google" id="ProtNLM"/>
    </source>
</evidence>
<comment type="caution">
    <text evidence="1">The sequence shown here is derived from an EMBL/GenBank/DDBJ whole genome shotgun (WGS) entry which is preliminary data.</text>
</comment>
<reference evidence="1 2" key="1">
    <citation type="submission" date="2014-10" db="EMBL/GenBank/DDBJ databases">
        <title>Draft genome of anammox bacterium scalindua brodae, obtained using differential coverage binning of sequence data from two enrichment reactors.</title>
        <authorList>
            <person name="Speth D.R."/>
            <person name="Russ L."/>
            <person name="Kartal B."/>
            <person name="Op den Camp H.J."/>
            <person name="Dutilh B.E."/>
            <person name="Jetten M.S."/>
        </authorList>
    </citation>
    <scope>NUCLEOTIDE SEQUENCE [LARGE SCALE GENOMIC DNA]</scope>
    <source>
        <strain evidence="1">RU1</strain>
    </source>
</reference>
<gene>
    <name evidence="1" type="ORF">SCABRO_03587</name>
</gene>
<evidence type="ECO:0000313" key="2">
    <source>
        <dbReference type="Proteomes" id="UP000030652"/>
    </source>
</evidence>
<organism evidence="1 2">
    <name type="scientific">Candidatus Scalindua brodae</name>
    <dbReference type="NCBI Taxonomy" id="237368"/>
    <lineage>
        <taxon>Bacteria</taxon>
        <taxon>Pseudomonadati</taxon>
        <taxon>Planctomycetota</taxon>
        <taxon>Candidatus Brocadiia</taxon>
        <taxon>Candidatus Brocadiales</taxon>
        <taxon>Candidatus Scalinduaceae</taxon>
        <taxon>Candidatus Scalindua</taxon>
    </lineage>
</organism>
<sequence>MANSMWAIHELPLRSAFERVKENGGCAGVDGITVEKFDERVKKNIDTLRNELSTASYQPLPLLRILVDKGNGEARHCLCLPSRIEWCRRLYLM</sequence>
<protein>
    <recommendedName>
        <fullName evidence="3">RNA-directed DNA polymerase</fullName>
    </recommendedName>
</protein>
<dbReference type="Proteomes" id="UP000030652">
    <property type="component" value="Unassembled WGS sequence"/>
</dbReference>
<dbReference type="EMBL" id="JRYO01000248">
    <property type="protein sequence ID" value="KHE90675.1"/>
    <property type="molecule type" value="Genomic_DNA"/>
</dbReference>